<organism evidence="1 2">
    <name type="scientific">Ruegeria marisflavi</name>
    <dbReference type="NCBI Taxonomy" id="2984152"/>
    <lineage>
        <taxon>Bacteria</taxon>
        <taxon>Pseudomonadati</taxon>
        <taxon>Pseudomonadota</taxon>
        <taxon>Alphaproteobacteria</taxon>
        <taxon>Rhodobacterales</taxon>
        <taxon>Roseobacteraceae</taxon>
        <taxon>Ruegeria</taxon>
    </lineage>
</organism>
<comment type="caution">
    <text evidence="1">The sequence shown here is derived from an EMBL/GenBank/DDBJ whole genome shotgun (WGS) entry which is preliminary data.</text>
</comment>
<dbReference type="Pfam" id="PF01322">
    <property type="entry name" value="Cytochrom_C_2"/>
    <property type="match status" value="1"/>
</dbReference>
<evidence type="ECO:0000313" key="2">
    <source>
        <dbReference type="Proteomes" id="UP001321014"/>
    </source>
</evidence>
<dbReference type="PROSITE" id="PS51009">
    <property type="entry name" value="CYTCII"/>
    <property type="match status" value="1"/>
</dbReference>
<dbReference type="InterPro" id="IPR002321">
    <property type="entry name" value="Cyt_c_II"/>
</dbReference>
<gene>
    <name evidence="1" type="ORF">OEZ49_01455</name>
</gene>
<reference evidence="1 2" key="1">
    <citation type="submission" date="2022-10" db="EMBL/GenBank/DDBJ databases">
        <title>Ruegeria sp. nov., isolated from ocean surface water.</title>
        <authorList>
            <person name="He W."/>
            <person name="Wang L."/>
            <person name="Zhang D.-F."/>
        </authorList>
    </citation>
    <scope>NUCLEOTIDE SEQUENCE [LARGE SCALE GENOMIC DNA]</scope>
    <source>
        <strain evidence="1 2">WL0004</strain>
    </source>
</reference>
<name>A0ABT2WL86_9RHOB</name>
<sequence>MRRHLVELAICALLAAWLLSGVRADEPVVRDEAVLARQATMKSAKAALAVLGEMSALRRHFDRAAARAARARLLEALSDLPDRFEQPYFDRHTRARPEIWGNWPAFLRSAEAARQAARGLRTNNLPALRRSLPAVMSACLACHSRYRTGQ</sequence>
<protein>
    <submittedName>
        <fullName evidence="1">Cytochrome c</fullName>
    </submittedName>
</protein>
<dbReference type="Gene3D" id="1.20.120.10">
    <property type="entry name" value="Cytochrome c/b562"/>
    <property type="match status" value="1"/>
</dbReference>
<accession>A0ABT2WL86</accession>
<dbReference type="RefSeq" id="WP_263386660.1">
    <property type="nucleotide sequence ID" value="NZ_JAOVQN010000001.1"/>
</dbReference>
<evidence type="ECO:0000313" key="1">
    <source>
        <dbReference type="EMBL" id="MCU9836423.1"/>
    </source>
</evidence>
<dbReference type="InterPro" id="IPR010980">
    <property type="entry name" value="Cyt_c/b562"/>
</dbReference>
<keyword evidence="2" id="KW-1185">Reference proteome</keyword>
<dbReference type="EMBL" id="JAOVQN010000001">
    <property type="protein sequence ID" value="MCU9836423.1"/>
    <property type="molecule type" value="Genomic_DNA"/>
</dbReference>
<proteinExistence type="predicted"/>
<dbReference type="Proteomes" id="UP001321014">
    <property type="component" value="Unassembled WGS sequence"/>
</dbReference>
<dbReference type="SUPFAM" id="SSF47175">
    <property type="entry name" value="Cytochromes"/>
    <property type="match status" value="1"/>
</dbReference>